<evidence type="ECO:0000256" key="1">
    <source>
        <dbReference type="ARBA" id="ARBA00004123"/>
    </source>
</evidence>
<keyword evidence="7" id="KW-0175">Coiled coil</keyword>
<dbReference type="Gene3D" id="1.10.10.10">
    <property type="entry name" value="Winged helix-like DNA-binding domain superfamily/Winged helix DNA-binding domain"/>
    <property type="match status" value="1"/>
</dbReference>
<evidence type="ECO:0000256" key="4">
    <source>
        <dbReference type="ARBA" id="ARBA00023163"/>
    </source>
</evidence>
<dbReference type="InterPro" id="IPR036390">
    <property type="entry name" value="WH_DNA-bd_sf"/>
</dbReference>
<dbReference type="GO" id="GO:0005634">
    <property type="term" value="C:nucleus"/>
    <property type="evidence" value="ECO:0007669"/>
    <property type="project" value="UniProtKB-SubCell"/>
</dbReference>
<evidence type="ECO:0000256" key="3">
    <source>
        <dbReference type="ARBA" id="ARBA00023125"/>
    </source>
</evidence>
<dbReference type="Pfam" id="PF00447">
    <property type="entry name" value="HSF_DNA-bind"/>
    <property type="match status" value="1"/>
</dbReference>
<accession>A0A1V9YZV5</accession>
<keyword evidence="3 9" id="KW-0238">DNA-binding</keyword>
<dbReference type="InterPro" id="IPR036388">
    <property type="entry name" value="WH-like_DNA-bd_sf"/>
</dbReference>
<evidence type="ECO:0000313" key="9">
    <source>
        <dbReference type="EMBL" id="OQR91344.1"/>
    </source>
</evidence>
<keyword evidence="2" id="KW-0805">Transcription regulation</keyword>
<sequence length="277" mass="31728">MPKTIAAPVFLQKTYSLFEEAPANVAAWAHQGRTVVVKDPQELARTLLPQYFKHCNFASFVRQLNFYGFRKYKREEMLFGSAADNIEEEGMQYWWEFYHPNFVRDEPNKMAMIRRKTYSEAPPTYIQSQPDEMGVLKKQVSTLQTQYTQLSNQITNLEMLVKTLIETHKRMPPAEHKEPITKKIKAEEEILTIDTEATDIKMKAIDSLSIDTATIDDVLTSPEALSISLPSSPLGSFDFPIDESSWWLDDLPFEPNSMSAIVEPPKILSPPRCSMQA</sequence>
<dbReference type="PANTHER" id="PTHR10015:SF206">
    <property type="entry name" value="HSF-TYPE DNA-BINDING DOMAIN-CONTAINING PROTEIN"/>
    <property type="match status" value="1"/>
</dbReference>
<feature type="coiled-coil region" evidence="7">
    <location>
        <begin position="140"/>
        <end position="167"/>
    </location>
</feature>
<reference evidence="9 10" key="1">
    <citation type="journal article" date="2014" name="Genome Biol. Evol.">
        <title>The secreted proteins of Achlya hypogyna and Thraustotheca clavata identify the ancestral oomycete secretome and reveal gene acquisitions by horizontal gene transfer.</title>
        <authorList>
            <person name="Misner I."/>
            <person name="Blouin N."/>
            <person name="Leonard G."/>
            <person name="Richards T.A."/>
            <person name="Lane C.E."/>
        </authorList>
    </citation>
    <scope>NUCLEOTIDE SEQUENCE [LARGE SCALE GENOMIC DNA]</scope>
    <source>
        <strain evidence="9 10">ATCC 34112</strain>
    </source>
</reference>
<evidence type="ECO:0000256" key="2">
    <source>
        <dbReference type="ARBA" id="ARBA00023015"/>
    </source>
</evidence>
<dbReference type="InterPro" id="IPR000232">
    <property type="entry name" value="HSF_DNA-bd"/>
</dbReference>
<dbReference type="PANTHER" id="PTHR10015">
    <property type="entry name" value="HEAT SHOCK TRANSCRIPTION FACTOR"/>
    <property type="match status" value="1"/>
</dbReference>
<dbReference type="OrthoDB" id="60033at2759"/>
<evidence type="ECO:0000256" key="5">
    <source>
        <dbReference type="ARBA" id="ARBA00023242"/>
    </source>
</evidence>
<dbReference type="STRING" id="74557.A0A1V9YZV5"/>
<comment type="subcellular location">
    <subcellularLocation>
        <location evidence="1">Nucleus</location>
    </subcellularLocation>
</comment>
<feature type="domain" description="HSF-type DNA-binding" evidence="8">
    <location>
        <begin position="6"/>
        <end position="116"/>
    </location>
</feature>
<comment type="caution">
    <text evidence="9">The sequence shown here is derived from an EMBL/GenBank/DDBJ whole genome shotgun (WGS) entry which is preliminary data.</text>
</comment>
<keyword evidence="10" id="KW-1185">Reference proteome</keyword>
<feature type="non-terminal residue" evidence="9">
    <location>
        <position position="277"/>
    </location>
</feature>
<organism evidence="9 10">
    <name type="scientific">Thraustotheca clavata</name>
    <dbReference type="NCBI Taxonomy" id="74557"/>
    <lineage>
        <taxon>Eukaryota</taxon>
        <taxon>Sar</taxon>
        <taxon>Stramenopiles</taxon>
        <taxon>Oomycota</taxon>
        <taxon>Saprolegniomycetes</taxon>
        <taxon>Saprolegniales</taxon>
        <taxon>Achlyaceae</taxon>
        <taxon>Thraustotheca</taxon>
    </lineage>
</organism>
<dbReference type="SUPFAM" id="SSF46785">
    <property type="entry name" value="Winged helix' DNA-binding domain"/>
    <property type="match status" value="1"/>
</dbReference>
<name>A0A1V9YZV5_9STRA</name>
<dbReference type="FunFam" id="1.10.10.10:FF:000027">
    <property type="entry name" value="Heat shock transcription factor 1"/>
    <property type="match status" value="1"/>
</dbReference>
<dbReference type="Proteomes" id="UP000243217">
    <property type="component" value="Unassembled WGS sequence"/>
</dbReference>
<proteinExistence type="inferred from homology"/>
<evidence type="ECO:0000256" key="7">
    <source>
        <dbReference type="SAM" id="Coils"/>
    </source>
</evidence>
<comment type="similarity">
    <text evidence="6">Belongs to the HSF family.</text>
</comment>
<evidence type="ECO:0000313" key="10">
    <source>
        <dbReference type="Proteomes" id="UP000243217"/>
    </source>
</evidence>
<dbReference type="PRINTS" id="PR00056">
    <property type="entry name" value="HSFDOMAIN"/>
</dbReference>
<dbReference type="EMBL" id="JNBS01002435">
    <property type="protein sequence ID" value="OQR91344.1"/>
    <property type="molecule type" value="Genomic_DNA"/>
</dbReference>
<evidence type="ECO:0000259" key="8">
    <source>
        <dbReference type="SMART" id="SM00415"/>
    </source>
</evidence>
<keyword evidence="4" id="KW-0804">Transcription</keyword>
<dbReference type="GO" id="GO:0003700">
    <property type="term" value="F:DNA-binding transcription factor activity"/>
    <property type="evidence" value="ECO:0007669"/>
    <property type="project" value="InterPro"/>
</dbReference>
<dbReference type="GO" id="GO:0043565">
    <property type="term" value="F:sequence-specific DNA binding"/>
    <property type="evidence" value="ECO:0007669"/>
    <property type="project" value="InterPro"/>
</dbReference>
<evidence type="ECO:0000256" key="6">
    <source>
        <dbReference type="RuleBase" id="RU004020"/>
    </source>
</evidence>
<keyword evidence="5" id="KW-0539">Nucleus</keyword>
<gene>
    <name evidence="9" type="ORF">THRCLA_22474</name>
</gene>
<protein>
    <submittedName>
        <fullName evidence="9">HSF-type DNA-binding</fullName>
    </submittedName>
</protein>
<dbReference type="AlphaFoldDB" id="A0A1V9YZV5"/>
<dbReference type="SMART" id="SM00415">
    <property type="entry name" value="HSF"/>
    <property type="match status" value="1"/>
</dbReference>